<dbReference type="InterPro" id="IPR056814">
    <property type="entry name" value="GIPC1-3_GH1"/>
</dbReference>
<dbReference type="SUPFAM" id="SSF50156">
    <property type="entry name" value="PDZ domain-like"/>
    <property type="match status" value="1"/>
</dbReference>
<proteinExistence type="evidence at transcript level"/>
<dbReference type="Pfam" id="PF25083">
    <property type="entry name" value="GIPC1_GH1"/>
    <property type="match status" value="1"/>
</dbReference>
<evidence type="ECO:0000313" key="4">
    <source>
        <dbReference type="EMBL" id="CAB3249079.1"/>
    </source>
</evidence>
<name>A0A6F9DDJ3_9ASCI</name>
<dbReference type="PANTHER" id="PTHR12259">
    <property type="entry name" value="RGS-GAIP INTERACTING PROTEIN GIPC"/>
    <property type="match status" value="1"/>
</dbReference>
<dbReference type="PANTHER" id="PTHR12259:SF1">
    <property type="entry name" value="GH21964P"/>
    <property type="match status" value="1"/>
</dbReference>
<dbReference type="InterPro" id="IPR017379">
    <property type="entry name" value="GIPC1/2/3"/>
</dbReference>
<comment type="similarity">
    <text evidence="1">Belongs to the GIPC family.</text>
</comment>
<dbReference type="InterPro" id="IPR001478">
    <property type="entry name" value="PDZ"/>
</dbReference>
<dbReference type="SMART" id="SM00228">
    <property type="entry name" value="PDZ"/>
    <property type="match status" value="1"/>
</dbReference>
<dbReference type="CDD" id="cd06707">
    <property type="entry name" value="PDZ_GIPC"/>
    <property type="match status" value="1"/>
</dbReference>
<evidence type="ECO:0000259" key="3">
    <source>
        <dbReference type="PROSITE" id="PS50106"/>
    </source>
</evidence>
<dbReference type="Pfam" id="PF00595">
    <property type="entry name" value="PDZ"/>
    <property type="match status" value="1"/>
</dbReference>
<gene>
    <name evidence="4" type="primary">Gipc1</name>
</gene>
<dbReference type="FunFam" id="2.30.42.10:FF:000097">
    <property type="entry name" value="PDZ domain-containing protein GIPC1 isoform 1"/>
    <property type="match status" value="1"/>
</dbReference>
<dbReference type="Pfam" id="PF25082">
    <property type="entry name" value="GIPC1_GH2"/>
    <property type="match status" value="1"/>
</dbReference>
<feature type="region of interest" description="Disordered" evidence="2">
    <location>
        <begin position="1"/>
        <end position="32"/>
    </location>
</feature>
<dbReference type="PROSITE" id="PS50106">
    <property type="entry name" value="PDZ"/>
    <property type="match status" value="1"/>
</dbReference>
<dbReference type="AlphaFoldDB" id="A0A6F9DDJ3"/>
<accession>A0A6F9DDJ3</accession>
<dbReference type="InterPro" id="IPR055349">
    <property type="entry name" value="GH2_GIPC"/>
</dbReference>
<evidence type="ECO:0000256" key="1">
    <source>
        <dbReference type="ARBA" id="ARBA00009011"/>
    </source>
</evidence>
<dbReference type="Gene3D" id="2.30.42.10">
    <property type="match status" value="1"/>
</dbReference>
<protein>
    <submittedName>
        <fullName evidence="4">PDZ domain-containing protein GIPC1</fullName>
    </submittedName>
</protein>
<feature type="domain" description="PDZ" evidence="3">
    <location>
        <begin position="113"/>
        <end position="193"/>
    </location>
</feature>
<evidence type="ECO:0000256" key="2">
    <source>
        <dbReference type="SAM" id="MobiDB-lite"/>
    </source>
</evidence>
<dbReference type="CDD" id="cd21180">
    <property type="entry name" value="GH2_GIPC"/>
    <property type="match status" value="1"/>
</dbReference>
<organism evidence="4">
    <name type="scientific">Phallusia mammillata</name>
    <dbReference type="NCBI Taxonomy" id="59560"/>
    <lineage>
        <taxon>Eukaryota</taxon>
        <taxon>Metazoa</taxon>
        <taxon>Chordata</taxon>
        <taxon>Tunicata</taxon>
        <taxon>Ascidiacea</taxon>
        <taxon>Phlebobranchia</taxon>
        <taxon>Ascidiidae</taxon>
        <taxon>Phallusia</taxon>
    </lineage>
</organism>
<dbReference type="EMBL" id="LR785439">
    <property type="protein sequence ID" value="CAB3249079.1"/>
    <property type="molecule type" value="mRNA"/>
</dbReference>
<sequence length="313" mass="34518">MMPFSNPFRRKKANPVKEPAPSYENTNGNEPESVKPQLVFHAQLAHGSPTARIEGFSNIRELYSRIAKAFNIPVSEIIFCTLNTHKCEMDRLLGGQIGLEDFIFAHIKGQVKNISLTKSEAALGLTITDNGAGYPFLKRIKPNSVADQCKTLCVGDHVQSICGQSTVGSRHFQVAKQLKEIPLNTTFEMVLVEPQKAFDMISQRGAAKAPPVSSSNIGTGKSTLRLRSKGPATIEALPTEKEGKAVGKIDDLLDSFLGIRDMELSSTIWECGKEQKNPDDFLTALNDQLGDFAFPQEFIFDVWGVVLDTRQTY</sequence>
<reference evidence="4" key="1">
    <citation type="submission" date="2020-04" db="EMBL/GenBank/DDBJ databases">
        <authorList>
            <person name="Neveu A P."/>
        </authorList>
    </citation>
    <scope>NUCLEOTIDE SEQUENCE</scope>
    <source>
        <tissue evidence="4">Whole embryo</tissue>
    </source>
</reference>
<dbReference type="InterPro" id="IPR036034">
    <property type="entry name" value="PDZ_sf"/>
</dbReference>